<feature type="non-terminal residue" evidence="3">
    <location>
        <position position="1"/>
    </location>
</feature>
<feature type="compositionally biased region" description="Low complexity" evidence="1">
    <location>
        <begin position="55"/>
        <end position="71"/>
    </location>
</feature>
<evidence type="ECO:0000256" key="1">
    <source>
        <dbReference type="SAM" id="MobiDB-lite"/>
    </source>
</evidence>
<feature type="compositionally biased region" description="Low complexity" evidence="1">
    <location>
        <begin position="507"/>
        <end position="522"/>
    </location>
</feature>
<keyword evidence="2" id="KW-0472">Membrane</keyword>
<feature type="transmembrane region" description="Helical" evidence="2">
    <location>
        <begin position="421"/>
        <end position="445"/>
    </location>
</feature>
<evidence type="ECO:0000256" key="2">
    <source>
        <dbReference type="SAM" id="Phobius"/>
    </source>
</evidence>
<name>A0A7J6MDT7_PERCH</name>
<dbReference type="EMBL" id="JAAPAO010000164">
    <property type="protein sequence ID" value="KAF4669768.1"/>
    <property type="molecule type" value="Genomic_DNA"/>
</dbReference>
<proteinExistence type="predicted"/>
<feature type="region of interest" description="Disordered" evidence="1">
    <location>
        <begin position="235"/>
        <end position="269"/>
    </location>
</feature>
<feature type="compositionally biased region" description="Gly residues" evidence="1">
    <location>
        <begin position="398"/>
        <end position="414"/>
    </location>
</feature>
<feature type="region of interest" description="Disordered" evidence="1">
    <location>
        <begin position="391"/>
        <end position="414"/>
    </location>
</feature>
<feature type="region of interest" description="Disordered" evidence="1">
    <location>
        <begin position="157"/>
        <end position="192"/>
    </location>
</feature>
<keyword evidence="2" id="KW-0812">Transmembrane</keyword>
<evidence type="ECO:0000313" key="3">
    <source>
        <dbReference type="EMBL" id="KAF4669768.1"/>
    </source>
</evidence>
<feature type="region of interest" description="Disordered" evidence="1">
    <location>
        <begin position="507"/>
        <end position="531"/>
    </location>
</feature>
<gene>
    <name evidence="3" type="ORF">FOL47_002355</name>
</gene>
<feature type="region of interest" description="Disordered" evidence="1">
    <location>
        <begin position="49"/>
        <end position="77"/>
    </location>
</feature>
<feature type="transmembrane region" description="Helical" evidence="2">
    <location>
        <begin position="292"/>
        <end position="311"/>
    </location>
</feature>
<organism evidence="3 4">
    <name type="scientific">Perkinsus chesapeaki</name>
    <name type="common">Clam parasite</name>
    <name type="synonym">Perkinsus andrewsi</name>
    <dbReference type="NCBI Taxonomy" id="330153"/>
    <lineage>
        <taxon>Eukaryota</taxon>
        <taxon>Sar</taxon>
        <taxon>Alveolata</taxon>
        <taxon>Perkinsozoa</taxon>
        <taxon>Perkinsea</taxon>
        <taxon>Perkinsida</taxon>
        <taxon>Perkinsidae</taxon>
        <taxon>Perkinsus</taxon>
    </lineage>
</organism>
<accession>A0A7J6MDT7</accession>
<keyword evidence="2" id="KW-1133">Transmembrane helix</keyword>
<feature type="compositionally biased region" description="Basic and acidic residues" evidence="1">
    <location>
        <begin position="238"/>
        <end position="251"/>
    </location>
</feature>
<evidence type="ECO:0000313" key="4">
    <source>
        <dbReference type="Proteomes" id="UP000591131"/>
    </source>
</evidence>
<feature type="compositionally biased region" description="Low complexity" evidence="1">
    <location>
        <begin position="252"/>
        <end position="269"/>
    </location>
</feature>
<protein>
    <submittedName>
        <fullName evidence="3">Uncharacterized protein</fullName>
    </submittedName>
</protein>
<comment type="caution">
    <text evidence="3">The sequence shown here is derived from an EMBL/GenBank/DDBJ whole genome shotgun (WGS) entry which is preliminary data.</text>
</comment>
<reference evidence="3 4" key="1">
    <citation type="submission" date="2020-04" db="EMBL/GenBank/DDBJ databases">
        <title>Perkinsus chesapeaki whole genome sequence.</title>
        <authorList>
            <person name="Bogema D.R."/>
        </authorList>
    </citation>
    <scope>NUCLEOTIDE SEQUENCE [LARGE SCALE GENOMIC DNA]</scope>
    <source>
        <strain evidence="3">ATCC PRA-425</strain>
    </source>
</reference>
<keyword evidence="4" id="KW-1185">Reference proteome</keyword>
<dbReference type="Proteomes" id="UP000591131">
    <property type="component" value="Unassembled WGS sequence"/>
</dbReference>
<dbReference type="OrthoDB" id="10381373at2759"/>
<feature type="compositionally biased region" description="Basic and acidic residues" evidence="1">
    <location>
        <begin position="179"/>
        <end position="189"/>
    </location>
</feature>
<dbReference type="AlphaFoldDB" id="A0A7J6MDT7"/>
<feature type="transmembrane region" description="Helical" evidence="2">
    <location>
        <begin position="84"/>
        <end position="105"/>
    </location>
</feature>
<sequence length="546" mass="58694">TDQEMPAIVTVVYTDTLEVVWEQSRWYCQIEGSDKAACRVRKEDARNAYGPCKASDGGSNSSGGINNTDNTVSPVTESDGLPTAAVIAIIGGSLLVFFIAICMCIRGASQFVTLESPKGWTTGHGPLVKAPRLEVDKMGITITKPSDVNEFAKSTAKIREDDEPPPESAPRLPLAGESRTARRYSETRRSSLLSVDGAHGAELYDKSRRRSSGSTVDPEQLREIIIARSARSSVDGGSLRDERSVISDSRRSSVASSRRGSLASNAASRRLSRVHPIAIERFPPPQRRHSDGGLTGTTVGYVPVLAVYLIMRRALLGMLCGVGYACRFNERVWAVFERTGQLMSAIVLEVNDDTLEVVWEEARWYCNIQGNDKSECIVPKTAARNAQGQLCRQPSTGTGAGGDPFTGGSGGGSGSVDGRGIPTAVVIVIVVASVVILCGGVYYGIRRSARSLDLSSPKNDESRKLGRGFTDTISRMLEDDEKTRKVRPVKDIEDLVPEIASSISISVKKAEANSNQSAEASQYDMSRKSSVAISEDGIQQIRAAAA</sequence>